<feature type="transmembrane region" description="Helical" evidence="5">
    <location>
        <begin position="12"/>
        <end position="33"/>
    </location>
</feature>
<feature type="transmembrane region" description="Helical" evidence="5">
    <location>
        <begin position="45"/>
        <end position="64"/>
    </location>
</feature>
<evidence type="ECO:0000313" key="7">
    <source>
        <dbReference type="EMBL" id="CAG5098733.1"/>
    </source>
</evidence>
<evidence type="ECO:0000256" key="5">
    <source>
        <dbReference type="SAM" id="Phobius"/>
    </source>
</evidence>
<dbReference type="PROSITE" id="PS50850">
    <property type="entry name" value="MFS"/>
    <property type="match status" value="1"/>
</dbReference>
<dbReference type="EMBL" id="OU015569">
    <property type="protein sequence ID" value="CAG5098733.1"/>
    <property type="molecule type" value="Genomic_DNA"/>
</dbReference>
<keyword evidence="8" id="KW-1185">Reference proteome</keyword>
<dbReference type="Proteomes" id="UP001158576">
    <property type="component" value="Chromosome XSR"/>
</dbReference>
<dbReference type="SUPFAM" id="SSF103473">
    <property type="entry name" value="MFS general substrate transporter"/>
    <property type="match status" value="1"/>
</dbReference>
<keyword evidence="3 5" id="KW-1133">Transmembrane helix</keyword>
<dbReference type="Pfam" id="PF07690">
    <property type="entry name" value="MFS_1"/>
    <property type="match status" value="1"/>
</dbReference>
<feature type="domain" description="Major facilitator superfamily (MFS) profile" evidence="6">
    <location>
        <begin position="9"/>
        <end position="445"/>
    </location>
</feature>
<evidence type="ECO:0000256" key="1">
    <source>
        <dbReference type="ARBA" id="ARBA00004141"/>
    </source>
</evidence>
<evidence type="ECO:0000256" key="3">
    <source>
        <dbReference type="ARBA" id="ARBA00022989"/>
    </source>
</evidence>
<evidence type="ECO:0000256" key="2">
    <source>
        <dbReference type="ARBA" id="ARBA00022692"/>
    </source>
</evidence>
<protein>
    <submittedName>
        <fullName evidence="7">Oidioi.mRNA.OKI2018_I69.XSR.g15928.t1.cds</fullName>
    </submittedName>
</protein>
<dbReference type="PANTHER" id="PTHR23510">
    <property type="entry name" value="INNER MEMBRANE TRANSPORT PROTEIN YAJR"/>
    <property type="match status" value="1"/>
</dbReference>
<dbReference type="Gene3D" id="1.20.1250.20">
    <property type="entry name" value="MFS general substrate transporter like domains"/>
    <property type="match status" value="1"/>
</dbReference>
<feature type="transmembrane region" description="Helical" evidence="5">
    <location>
        <begin position="421"/>
        <end position="444"/>
    </location>
</feature>
<reference evidence="7 8" key="1">
    <citation type="submission" date="2021-04" db="EMBL/GenBank/DDBJ databases">
        <authorList>
            <person name="Bliznina A."/>
        </authorList>
    </citation>
    <scope>NUCLEOTIDE SEQUENCE [LARGE SCALE GENOMIC DNA]</scope>
</reference>
<dbReference type="InterPro" id="IPR020846">
    <property type="entry name" value="MFS_dom"/>
</dbReference>
<comment type="subcellular location">
    <subcellularLocation>
        <location evidence="1">Membrane</location>
        <topology evidence="1">Multi-pass membrane protein</topology>
    </subcellularLocation>
</comment>
<gene>
    <name evidence="7" type="ORF">OKIOD_LOCUS7486</name>
</gene>
<keyword evidence="2 5" id="KW-0812">Transmembrane</keyword>
<sequence length="445" mass="48229">MVPAEKELLLKLLSGWYFTAGIEYGLYFSSIYSRLVDDLGAQQSLFAYVIAVFPLAGALLATFIGKHTDKRGSIDLTIIFGLFSSILGNLIYCFASSGLFVILARFVGGIGNAIDGAIMGFAGRIVHPDDRGATFARLLVAKQVGTISCPAWVAISKKLIKPILFKNVSINVIFACIITLMWLLVLLGAFYVFFVRKLASKPSEAVSAALETTASVEPDPSSNLVDETTTPAIEDAASKILPNYINEPFVVANMAVFSSIFLQASNETLVTPFNKSYFGWGTSQNALEFMMIGFCALIGYMFAKYLMATLESRPRVDPKKVFGAGVGGCVFVCFFTAVVLALASFRATWVYTCIALSILIFCITFPLSLVSSASIIAKNTPEEYQSFTQSIRVASEKIAQVLAPLWVGGLLPAETNGLKGVLIMAPSIFFFIFTSSALCSVWQYL</sequence>
<feature type="transmembrane region" description="Helical" evidence="5">
    <location>
        <begin position="321"/>
        <end position="343"/>
    </location>
</feature>
<organism evidence="7 8">
    <name type="scientific">Oikopleura dioica</name>
    <name type="common">Tunicate</name>
    <dbReference type="NCBI Taxonomy" id="34765"/>
    <lineage>
        <taxon>Eukaryota</taxon>
        <taxon>Metazoa</taxon>
        <taxon>Chordata</taxon>
        <taxon>Tunicata</taxon>
        <taxon>Appendicularia</taxon>
        <taxon>Copelata</taxon>
        <taxon>Oikopleuridae</taxon>
        <taxon>Oikopleura</taxon>
    </lineage>
</organism>
<feature type="transmembrane region" description="Helical" evidence="5">
    <location>
        <begin position="76"/>
        <end position="103"/>
    </location>
</feature>
<keyword evidence="4 5" id="KW-0472">Membrane</keyword>
<feature type="transmembrane region" description="Helical" evidence="5">
    <location>
        <begin position="172"/>
        <end position="194"/>
    </location>
</feature>
<dbReference type="InterPro" id="IPR051068">
    <property type="entry name" value="MFS_Domain-Containing_Protein"/>
</dbReference>
<feature type="transmembrane region" description="Helical" evidence="5">
    <location>
        <begin position="286"/>
        <end position="309"/>
    </location>
</feature>
<evidence type="ECO:0000259" key="6">
    <source>
        <dbReference type="PROSITE" id="PS50850"/>
    </source>
</evidence>
<feature type="transmembrane region" description="Helical" evidence="5">
    <location>
        <begin position="349"/>
        <end position="370"/>
    </location>
</feature>
<name>A0ABN7SIN1_OIKDI</name>
<evidence type="ECO:0000256" key="4">
    <source>
        <dbReference type="ARBA" id="ARBA00023136"/>
    </source>
</evidence>
<dbReference type="InterPro" id="IPR011701">
    <property type="entry name" value="MFS"/>
</dbReference>
<dbReference type="InterPro" id="IPR036259">
    <property type="entry name" value="MFS_trans_sf"/>
</dbReference>
<dbReference type="PANTHER" id="PTHR23510:SF16">
    <property type="entry name" value="MAJOR FACILITATOR SUPERFAMILY (MFS) PROFILE DOMAIN-CONTAINING PROTEIN"/>
    <property type="match status" value="1"/>
</dbReference>
<accession>A0ABN7SIN1</accession>
<proteinExistence type="predicted"/>
<evidence type="ECO:0000313" key="8">
    <source>
        <dbReference type="Proteomes" id="UP001158576"/>
    </source>
</evidence>